<evidence type="ECO:0000313" key="3">
    <source>
        <dbReference type="Proteomes" id="UP000244174"/>
    </source>
</evidence>
<protein>
    <recommendedName>
        <fullName evidence="4">TonB-dependent receptor-like protein</fullName>
    </recommendedName>
</protein>
<dbReference type="EMBL" id="QBKQ01000002">
    <property type="protein sequence ID" value="PTX43448.1"/>
    <property type="molecule type" value="Genomic_DNA"/>
</dbReference>
<dbReference type="RefSeq" id="WP_108171876.1">
    <property type="nucleotide sequence ID" value="NZ_QBKQ01000002.1"/>
</dbReference>
<keyword evidence="3" id="KW-1185">Reference proteome</keyword>
<accession>A0A2T6AI04</accession>
<dbReference type="Gene3D" id="2.170.130.10">
    <property type="entry name" value="TonB-dependent receptor, plug domain"/>
    <property type="match status" value="1"/>
</dbReference>
<dbReference type="AlphaFoldDB" id="A0A2T6AI04"/>
<keyword evidence="1" id="KW-0732">Signal</keyword>
<sequence length="172" mass="19898">MRTILSIIILLFSNFLFSQNQSQENTDNYIYKIISDLEKENKVTDKPVIVINEIVYKERSWDTLSFSKFDIESISIIHKDQKDLVEVYGEQSINGVILIEAKPFEQKIKEEYEGDSNVLFIIDEKEISNSKAKKINPDSIAHIQVIKNKDSIIKYTSKEVQGIIKITLKNNP</sequence>
<evidence type="ECO:0008006" key="4">
    <source>
        <dbReference type="Google" id="ProtNLM"/>
    </source>
</evidence>
<dbReference type="InterPro" id="IPR037066">
    <property type="entry name" value="Plug_dom_sf"/>
</dbReference>
<gene>
    <name evidence="2" type="ORF">C8P64_1976</name>
</gene>
<feature type="chain" id="PRO_5015409013" description="TonB-dependent receptor-like protein" evidence="1">
    <location>
        <begin position="23"/>
        <end position="172"/>
    </location>
</feature>
<feature type="signal peptide" evidence="1">
    <location>
        <begin position="1"/>
        <end position="22"/>
    </location>
</feature>
<evidence type="ECO:0000313" key="2">
    <source>
        <dbReference type="EMBL" id="PTX43448.1"/>
    </source>
</evidence>
<proteinExistence type="predicted"/>
<dbReference type="Proteomes" id="UP000244174">
    <property type="component" value="Unassembled WGS sequence"/>
</dbReference>
<organism evidence="2 3">
    <name type="scientific">Christiangramia gaetbulicola</name>
    <dbReference type="NCBI Taxonomy" id="703340"/>
    <lineage>
        <taxon>Bacteria</taxon>
        <taxon>Pseudomonadati</taxon>
        <taxon>Bacteroidota</taxon>
        <taxon>Flavobacteriia</taxon>
        <taxon>Flavobacteriales</taxon>
        <taxon>Flavobacteriaceae</taxon>
        <taxon>Christiangramia</taxon>
    </lineage>
</organism>
<reference evidence="2 3" key="1">
    <citation type="submission" date="2018-04" db="EMBL/GenBank/DDBJ databases">
        <title>Genomic Encyclopedia of Archaeal and Bacterial Type Strains, Phase II (KMG-II): from individual species to whole genera.</title>
        <authorList>
            <person name="Goeker M."/>
        </authorList>
    </citation>
    <scope>NUCLEOTIDE SEQUENCE [LARGE SCALE GENOMIC DNA]</scope>
    <source>
        <strain evidence="2 3">DSM 23082</strain>
    </source>
</reference>
<evidence type="ECO:0000256" key="1">
    <source>
        <dbReference type="SAM" id="SignalP"/>
    </source>
</evidence>
<comment type="caution">
    <text evidence="2">The sequence shown here is derived from an EMBL/GenBank/DDBJ whole genome shotgun (WGS) entry which is preliminary data.</text>
</comment>
<dbReference type="OrthoDB" id="657433at2"/>
<name>A0A2T6AI04_9FLAO</name>